<feature type="region of interest" description="Disordered" evidence="1">
    <location>
        <begin position="24"/>
        <end position="47"/>
    </location>
</feature>
<dbReference type="EMBL" id="MU006778">
    <property type="protein sequence ID" value="KAF2645001.1"/>
    <property type="molecule type" value="Genomic_DNA"/>
</dbReference>
<evidence type="ECO:0008006" key="5">
    <source>
        <dbReference type="Google" id="ProtNLM"/>
    </source>
</evidence>
<evidence type="ECO:0000313" key="3">
    <source>
        <dbReference type="EMBL" id="KAF2645001.1"/>
    </source>
</evidence>
<keyword evidence="2" id="KW-0472">Membrane</keyword>
<feature type="transmembrane region" description="Helical" evidence="2">
    <location>
        <begin position="447"/>
        <end position="469"/>
    </location>
</feature>
<gene>
    <name evidence="3" type="ORF">P280DRAFT_535697</name>
</gene>
<sequence length="498" mass="57415">MDRYTRTDRIHRTLDWRFWPSSLTPTPGAESRPWPEDPSADQGNDSLLLSSTLSSHPELEDEDVISWGLSRSAEKQDCGVVDFCEVRGGNVEWRFGPSDEELEKLLCSPEAFFTEYGSLRLITHSFLNTLSSDVSWLPGNFSIRPRILKALLKAGLSKLVLGEIFTFEGSFAKLGEQCFQKKDKDGNLTSFEICYRAHCGWDTGVSYIQFIRTGNHTTYFCINYPSRALDRFMALLEADPSMAYRDFYLDALAADDAQKQWRFTIGQHRNMLLIYETHYKDDGSDYDGRTRGLHRLTRDWSTLNQDCLDYVHTVEYLNRAYGKYCKSVESSTEKERWVVDWTTDMHETFEVLKAQSENCARWTAVYRERANIRINLLFHLANQREARTSKQIAISTAKVAEQTQRDSAAMITMAAVTMLFLPGTFISTILSTVFFDFGKEKLAVSEGWWILPASTIPTTMGVFAIWLAWRWWRLRQQAIELKRFDVGSMVEEAVREKE</sequence>
<feature type="transmembrane region" description="Helical" evidence="2">
    <location>
        <begin position="408"/>
        <end position="435"/>
    </location>
</feature>
<keyword evidence="2" id="KW-1133">Transmembrane helix</keyword>
<organism evidence="3 4">
    <name type="scientific">Massarina eburnea CBS 473.64</name>
    <dbReference type="NCBI Taxonomy" id="1395130"/>
    <lineage>
        <taxon>Eukaryota</taxon>
        <taxon>Fungi</taxon>
        <taxon>Dikarya</taxon>
        <taxon>Ascomycota</taxon>
        <taxon>Pezizomycotina</taxon>
        <taxon>Dothideomycetes</taxon>
        <taxon>Pleosporomycetidae</taxon>
        <taxon>Pleosporales</taxon>
        <taxon>Massarineae</taxon>
        <taxon>Massarinaceae</taxon>
        <taxon>Massarina</taxon>
    </lineage>
</organism>
<name>A0A6A6SDT0_9PLEO</name>
<reference evidence="3" key="1">
    <citation type="journal article" date="2020" name="Stud. Mycol.">
        <title>101 Dothideomycetes genomes: a test case for predicting lifestyles and emergence of pathogens.</title>
        <authorList>
            <person name="Haridas S."/>
            <person name="Albert R."/>
            <person name="Binder M."/>
            <person name="Bloem J."/>
            <person name="Labutti K."/>
            <person name="Salamov A."/>
            <person name="Andreopoulos B."/>
            <person name="Baker S."/>
            <person name="Barry K."/>
            <person name="Bills G."/>
            <person name="Bluhm B."/>
            <person name="Cannon C."/>
            <person name="Castanera R."/>
            <person name="Culley D."/>
            <person name="Daum C."/>
            <person name="Ezra D."/>
            <person name="Gonzalez J."/>
            <person name="Henrissat B."/>
            <person name="Kuo A."/>
            <person name="Liang C."/>
            <person name="Lipzen A."/>
            <person name="Lutzoni F."/>
            <person name="Magnuson J."/>
            <person name="Mondo S."/>
            <person name="Nolan M."/>
            <person name="Ohm R."/>
            <person name="Pangilinan J."/>
            <person name="Park H.-J."/>
            <person name="Ramirez L."/>
            <person name="Alfaro M."/>
            <person name="Sun H."/>
            <person name="Tritt A."/>
            <person name="Yoshinaga Y."/>
            <person name="Zwiers L.-H."/>
            <person name="Turgeon B."/>
            <person name="Goodwin S."/>
            <person name="Spatafora J."/>
            <person name="Crous P."/>
            <person name="Grigoriev I."/>
        </authorList>
    </citation>
    <scope>NUCLEOTIDE SEQUENCE</scope>
    <source>
        <strain evidence="3">CBS 473.64</strain>
    </source>
</reference>
<dbReference type="Proteomes" id="UP000799753">
    <property type="component" value="Unassembled WGS sequence"/>
</dbReference>
<protein>
    <recommendedName>
        <fullName evidence="5">Cora-domain-containing protein</fullName>
    </recommendedName>
</protein>
<dbReference type="Gene3D" id="1.20.58.340">
    <property type="entry name" value="Magnesium transport protein CorA, transmembrane region"/>
    <property type="match status" value="1"/>
</dbReference>
<dbReference type="AlphaFoldDB" id="A0A6A6SDT0"/>
<evidence type="ECO:0000313" key="4">
    <source>
        <dbReference type="Proteomes" id="UP000799753"/>
    </source>
</evidence>
<proteinExistence type="predicted"/>
<keyword evidence="4" id="KW-1185">Reference proteome</keyword>
<evidence type="ECO:0000256" key="1">
    <source>
        <dbReference type="SAM" id="MobiDB-lite"/>
    </source>
</evidence>
<accession>A0A6A6SDT0</accession>
<evidence type="ECO:0000256" key="2">
    <source>
        <dbReference type="SAM" id="Phobius"/>
    </source>
</evidence>
<keyword evidence="2" id="KW-0812">Transmembrane</keyword>
<dbReference type="OrthoDB" id="5392974at2759"/>